<dbReference type="STRING" id="1160509.A0A3N4IGW7"/>
<feature type="signal peptide" evidence="2">
    <location>
        <begin position="1"/>
        <end position="21"/>
    </location>
</feature>
<feature type="compositionally biased region" description="Low complexity" evidence="1">
    <location>
        <begin position="294"/>
        <end position="329"/>
    </location>
</feature>
<keyword evidence="4" id="KW-0430">Lectin</keyword>
<dbReference type="InterPro" id="IPR013320">
    <property type="entry name" value="ConA-like_dom_sf"/>
</dbReference>
<gene>
    <name evidence="4" type="ORF">BJ508DRAFT_337702</name>
</gene>
<keyword evidence="5" id="KW-1185">Reference proteome</keyword>
<organism evidence="4 5">
    <name type="scientific">Ascobolus immersus RN42</name>
    <dbReference type="NCBI Taxonomy" id="1160509"/>
    <lineage>
        <taxon>Eukaryota</taxon>
        <taxon>Fungi</taxon>
        <taxon>Dikarya</taxon>
        <taxon>Ascomycota</taxon>
        <taxon>Pezizomycotina</taxon>
        <taxon>Pezizomycetes</taxon>
        <taxon>Pezizales</taxon>
        <taxon>Ascobolaceae</taxon>
        <taxon>Ascobolus</taxon>
    </lineage>
</organism>
<proteinExistence type="predicted"/>
<accession>A0A3N4IGW7</accession>
<evidence type="ECO:0000313" key="4">
    <source>
        <dbReference type="EMBL" id="RPA85392.1"/>
    </source>
</evidence>
<dbReference type="PANTHER" id="PTHR10963">
    <property type="entry name" value="GLYCOSYL HYDROLASE-RELATED"/>
    <property type="match status" value="1"/>
</dbReference>
<dbReference type="SUPFAM" id="SSF49899">
    <property type="entry name" value="Concanavalin A-like lectins/glucanases"/>
    <property type="match status" value="1"/>
</dbReference>
<feature type="chain" id="PRO_5017952614" evidence="2">
    <location>
        <begin position="22"/>
        <end position="374"/>
    </location>
</feature>
<dbReference type="Proteomes" id="UP000275078">
    <property type="component" value="Unassembled WGS sequence"/>
</dbReference>
<dbReference type="InterPro" id="IPR050546">
    <property type="entry name" value="Glycosyl_Hydrlase_16"/>
</dbReference>
<evidence type="ECO:0000259" key="3">
    <source>
        <dbReference type="PROSITE" id="PS51762"/>
    </source>
</evidence>
<dbReference type="AlphaFoldDB" id="A0A3N4IGW7"/>
<dbReference type="Pfam" id="PF00722">
    <property type="entry name" value="Glyco_hydro_16"/>
    <property type="match status" value="1"/>
</dbReference>
<dbReference type="GO" id="GO:0005975">
    <property type="term" value="P:carbohydrate metabolic process"/>
    <property type="evidence" value="ECO:0007669"/>
    <property type="project" value="InterPro"/>
</dbReference>
<sequence>MRYLGFRSLLALALYGTYVSAQTHSKCNPMGKDTICEPNPALASRFGHSFAAKGESPRMIKTQQGAVSYEKDGCHLTITTAGESGPQLESDFYIMYGEVEVTMKSAPGNGIISAITLLSDTLDEIDFEFINSEPDRAQTVYFAHGDDKINYDRGEAPPVTSHADWHTYRIVWKPQYIHWFIDGVLVRELTPEGTKKYKGEHTHFPRSPMEVKIGAWAAGDKLAGDYTEGRAKWAGGLTDFSKGPFTMVVESVRVVDYSKGKSYFYADKSGTLESVRAEGGEIFETPGQGAPIGSSSTTSSSSSTSFSSSSTTTTSKGTSTSTSRSSTKTNGPEPSQPSPSSSTSSSSSSSSVSTPPTPPSPTSSSKNYCLTTCL</sequence>
<dbReference type="PROSITE" id="PS51762">
    <property type="entry name" value="GH16_2"/>
    <property type="match status" value="1"/>
</dbReference>
<feature type="compositionally biased region" description="Low complexity" evidence="1">
    <location>
        <begin position="338"/>
        <end position="354"/>
    </location>
</feature>
<dbReference type="OrthoDB" id="4781at2759"/>
<dbReference type="PANTHER" id="PTHR10963:SF68">
    <property type="entry name" value="GLYCOSIDASE CRH1-RELATED"/>
    <property type="match status" value="1"/>
</dbReference>
<dbReference type="EMBL" id="ML119654">
    <property type="protein sequence ID" value="RPA85392.1"/>
    <property type="molecule type" value="Genomic_DNA"/>
</dbReference>
<protein>
    <submittedName>
        <fullName evidence="4">Concanavalin A-like lectin/glucanase</fullName>
    </submittedName>
</protein>
<keyword evidence="2" id="KW-0732">Signal</keyword>
<feature type="domain" description="GH16" evidence="3">
    <location>
        <begin position="32"/>
        <end position="260"/>
    </location>
</feature>
<dbReference type="GO" id="GO:0031505">
    <property type="term" value="P:fungal-type cell wall organization"/>
    <property type="evidence" value="ECO:0007669"/>
    <property type="project" value="TreeGrafter"/>
</dbReference>
<evidence type="ECO:0000313" key="5">
    <source>
        <dbReference type="Proteomes" id="UP000275078"/>
    </source>
</evidence>
<dbReference type="GO" id="GO:0030246">
    <property type="term" value="F:carbohydrate binding"/>
    <property type="evidence" value="ECO:0007669"/>
    <property type="project" value="UniProtKB-KW"/>
</dbReference>
<name>A0A3N4IGW7_ASCIM</name>
<dbReference type="InterPro" id="IPR000757">
    <property type="entry name" value="Beta-glucanase-like"/>
</dbReference>
<feature type="region of interest" description="Disordered" evidence="1">
    <location>
        <begin position="282"/>
        <end position="374"/>
    </location>
</feature>
<evidence type="ECO:0000256" key="2">
    <source>
        <dbReference type="SAM" id="SignalP"/>
    </source>
</evidence>
<dbReference type="Gene3D" id="2.60.120.200">
    <property type="match status" value="1"/>
</dbReference>
<dbReference type="GO" id="GO:0004553">
    <property type="term" value="F:hydrolase activity, hydrolyzing O-glycosyl compounds"/>
    <property type="evidence" value="ECO:0007669"/>
    <property type="project" value="InterPro"/>
</dbReference>
<dbReference type="GO" id="GO:0016757">
    <property type="term" value="F:glycosyltransferase activity"/>
    <property type="evidence" value="ECO:0007669"/>
    <property type="project" value="TreeGrafter"/>
</dbReference>
<reference evidence="4 5" key="1">
    <citation type="journal article" date="2018" name="Nat. Ecol. Evol.">
        <title>Pezizomycetes genomes reveal the molecular basis of ectomycorrhizal truffle lifestyle.</title>
        <authorList>
            <person name="Murat C."/>
            <person name="Payen T."/>
            <person name="Noel B."/>
            <person name="Kuo A."/>
            <person name="Morin E."/>
            <person name="Chen J."/>
            <person name="Kohler A."/>
            <person name="Krizsan K."/>
            <person name="Balestrini R."/>
            <person name="Da Silva C."/>
            <person name="Montanini B."/>
            <person name="Hainaut M."/>
            <person name="Levati E."/>
            <person name="Barry K.W."/>
            <person name="Belfiori B."/>
            <person name="Cichocki N."/>
            <person name="Clum A."/>
            <person name="Dockter R.B."/>
            <person name="Fauchery L."/>
            <person name="Guy J."/>
            <person name="Iotti M."/>
            <person name="Le Tacon F."/>
            <person name="Lindquist E.A."/>
            <person name="Lipzen A."/>
            <person name="Malagnac F."/>
            <person name="Mello A."/>
            <person name="Molinier V."/>
            <person name="Miyauchi S."/>
            <person name="Poulain J."/>
            <person name="Riccioni C."/>
            <person name="Rubini A."/>
            <person name="Sitrit Y."/>
            <person name="Splivallo R."/>
            <person name="Traeger S."/>
            <person name="Wang M."/>
            <person name="Zifcakova L."/>
            <person name="Wipf D."/>
            <person name="Zambonelli A."/>
            <person name="Paolocci F."/>
            <person name="Nowrousian M."/>
            <person name="Ottonello S."/>
            <person name="Baldrian P."/>
            <person name="Spatafora J.W."/>
            <person name="Henrissat B."/>
            <person name="Nagy L.G."/>
            <person name="Aury J.M."/>
            <person name="Wincker P."/>
            <person name="Grigoriev I.V."/>
            <person name="Bonfante P."/>
            <person name="Martin F.M."/>
        </authorList>
    </citation>
    <scope>NUCLEOTIDE SEQUENCE [LARGE SCALE GENOMIC DNA]</scope>
    <source>
        <strain evidence="4 5">RN42</strain>
    </source>
</reference>
<dbReference type="GO" id="GO:0009277">
    <property type="term" value="C:fungal-type cell wall"/>
    <property type="evidence" value="ECO:0007669"/>
    <property type="project" value="TreeGrafter"/>
</dbReference>
<evidence type="ECO:0000256" key="1">
    <source>
        <dbReference type="SAM" id="MobiDB-lite"/>
    </source>
</evidence>